<comment type="similarity">
    <text evidence="2">Belongs to the peptidase M13 family.</text>
</comment>
<evidence type="ECO:0000313" key="6">
    <source>
        <dbReference type="Proteomes" id="UP001151699"/>
    </source>
</evidence>
<sequence>MKLPVRIFTWISFLIFFNDVIPSSAEAQLITLDECIRMANENNSIIQKQSKLKCETSGCVKIAAQILDYIDDSLDPCDNFYQFANGRFIKETARETEDDESRSFYSMVSTLVNKKVGPLLSEPIEPDEWKPFQMVKNFFQSCLNQNVFVRRGNPELIDIVEALEGFPAVKGSAWQSRNFDLYRVMKKAKSLGFDTNVIFDVTVRVDPTNATNRVLHITPGSYEVEQDSSIQGLNRYRQRMYQKTGIFVEKTNEKAKARIKKEMDKVFTFEKALHEISTETFVFPDIDDEEIDFDAELDDILEALFSEDDSNESDPVFTIKELQEKYPYLNWLAYINAVLPPGLIVTEDEPVVNTNTQFFEKLAGVMNATTERTIANYIVWRVVYSLYKLQYFETGKALRGKCINLTSKL</sequence>
<dbReference type="InterPro" id="IPR008753">
    <property type="entry name" value="Peptidase_M13_N"/>
</dbReference>
<gene>
    <name evidence="5" type="primary">Nep2_0</name>
    <name evidence="5" type="ORF">Bhyg_11792</name>
</gene>
<accession>A0A9Q0MW65</accession>
<evidence type="ECO:0000256" key="2">
    <source>
        <dbReference type="ARBA" id="ARBA00007357"/>
    </source>
</evidence>
<dbReference type="InterPro" id="IPR000718">
    <property type="entry name" value="Peptidase_M13"/>
</dbReference>
<dbReference type="Proteomes" id="UP001151699">
    <property type="component" value="Chromosome X"/>
</dbReference>
<feature type="chain" id="PRO_5040390147" evidence="3">
    <location>
        <begin position="28"/>
        <end position="409"/>
    </location>
</feature>
<proteinExistence type="inferred from homology"/>
<comment type="caution">
    <text evidence="5">The sequence shown here is derived from an EMBL/GenBank/DDBJ whole genome shotgun (WGS) entry which is preliminary data.</text>
</comment>
<feature type="domain" description="Peptidase M13 N-terminal" evidence="4">
    <location>
        <begin position="76"/>
        <end position="388"/>
    </location>
</feature>
<dbReference type="OrthoDB" id="6475849at2759"/>
<name>A0A9Q0MW65_9DIPT</name>
<keyword evidence="3" id="KW-0732">Signal</keyword>
<dbReference type="SUPFAM" id="SSF55486">
    <property type="entry name" value="Metalloproteases ('zincins'), catalytic domain"/>
    <property type="match status" value="1"/>
</dbReference>
<protein>
    <submittedName>
        <fullName evidence="5">Neprilysin-2</fullName>
    </submittedName>
</protein>
<evidence type="ECO:0000256" key="3">
    <source>
        <dbReference type="SAM" id="SignalP"/>
    </source>
</evidence>
<organism evidence="5 6">
    <name type="scientific">Pseudolycoriella hygida</name>
    <dbReference type="NCBI Taxonomy" id="35572"/>
    <lineage>
        <taxon>Eukaryota</taxon>
        <taxon>Metazoa</taxon>
        <taxon>Ecdysozoa</taxon>
        <taxon>Arthropoda</taxon>
        <taxon>Hexapoda</taxon>
        <taxon>Insecta</taxon>
        <taxon>Pterygota</taxon>
        <taxon>Neoptera</taxon>
        <taxon>Endopterygota</taxon>
        <taxon>Diptera</taxon>
        <taxon>Nematocera</taxon>
        <taxon>Sciaroidea</taxon>
        <taxon>Sciaridae</taxon>
        <taxon>Pseudolycoriella</taxon>
    </lineage>
</organism>
<evidence type="ECO:0000313" key="5">
    <source>
        <dbReference type="EMBL" id="KAJ6639053.1"/>
    </source>
</evidence>
<dbReference type="GO" id="GO:0016485">
    <property type="term" value="P:protein processing"/>
    <property type="evidence" value="ECO:0007669"/>
    <property type="project" value="TreeGrafter"/>
</dbReference>
<dbReference type="AlphaFoldDB" id="A0A9Q0MW65"/>
<evidence type="ECO:0000256" key="1">
    <source>
        <dbReference type="ARBA" id="ARBA00004401"/>
    </source>
</evidence>
<dbReference type="GO" id="GO:0005886">
    <property type="term" value="C:plasma membrane"/>
    <property type="evidence" value="ECO:0007669"/>
    <property type="project" value="UniProtKB-SubCell"/>
</dbReference>
<evidence type="ECO:0000259" key="4">
    <source>
        <dbReference type="Pfam" id="PF05649"/>
    </source>
</evidence>
<dbReference type="PANTHER" id="PTHR11733:SF167">
    <property type="entry name" value="FI17812P1-RELATED"/>
    <property type="match status" value="1"/>
</dbReference>
<dbReference type="PANTHER" id="PTHR11733">
    <property type="entry name" value="ZINC METALLOPROTEASE FAMILY M13 NEPRILYSIN-RELATED"/>
    <property type="match status" value="1"/>
</dbReference>
<feature type="signal peptide" evidence="3">
    <location>
        <begin position="1"/>
        <end position="27"/>
    </location>
</feature>
<dbReference type="InterPro" id="IPR024079">
    <property type="entry name" value="MetalloPept_cat_dom_sf"/>
</dbReference>
<comment type="subcellular location">
    <subcellularLocation>
        <location evidence="1">Cell membrane</location>
        <topology evidence="1">Single-pass type II membrane protein</topology>
    </subcellularLocation>
</comment>
<dbReference type="InterPro" id="IPR042089">
    <property type="entry name" value="Peptidase_M13_dom_2"/>
</dbReference>
<dbReference type="Gene3D" id="1.10.1380.10">
    <property type="entry name" value="Neutral endopeptidase , domain2"/>
    <property type="match status" value="1"/>
</dbReference>
<dbReference type="Pfam" id="PF05649">
    <property type="entry name" value="Peptidase_M13_N"/>
    <property type="match status" value="1"/>
</dbReference>
<dbReference type="EMBL" id="WJQU01000003">
    <property type="protein sequence ID" value="KAJ6639053.1"/>
    <property type="molecule type" value="Genomic_DNA"/>
</dbReference>
<dbReference type="GO" id="GO:0004222">
    <property type="term" value="F:metalloendopeptidase activity"/>
    <property type="evidence" value="ECO:0007669"/>
    <property type="project" value="InterPro"/>
</dbReference>
<keyword evidence="6" id="KW-1185">Reference proteome</keyword>
<dbReference type="PROSITE" id="PS51885">
    <property type="entry name" value="NEPRILYSIN"/>
    <property type="match status" value="1"/>
</dbReference>
<reference evidence="5" key="1">
    <citation type="submission" date="2022-07" db="EMBL/GenBank/DDBJ databases">
        <authorList>
            <person name="Trinca V."/>
            <person name="Uliana J.V.C."/>
            <person name="Torres T.T."/>
            <person name="Ward R.J."/>
            <person name="Monesi N."/>
        </authorList>
    </citation>
    <scope>NUCLEOTIDE SEQUENCE</scope>
    <source>
        <strain evidence="5">HSMRA1968</strain>
        <tissue evidence="5">Whole embryos</tissue>
    </source>
</reference>
<dbReference type="Gene3D" id="3.40.390.10">
    <property type="entry name" value="Collagenase (Catalytic Domain)"/>
    <property type="match status" value="1"/>
</dbReference>